<evidence type="ECO:0000256" key="1">
    <source>
        <dbReference type="SAM" id="MobiDB-lite"/>
    </source>
</evidence>
<dbReference type="Proteomes" id="UP000026913">
    <property type="component" value="Chromosome"/>
</dbReference>
<feature type="compositionally biased region" description="Basic and acidic residues" evidence="1">
    <location>
        <begin position="53"/>
        <end position="64"/>
    </location>
</feature>
<evidence type="ECO:0000313" key="3">
    <source>
        <dbReference type="Proteomes" id="UP000026913"/>
    </source>
</evidence>
<gene>
    <name evidence="2" type="ORF">OU5_5928</name>
</gene>
<feature type="region of interest" description="Disordered" evidence="1">
    <location>
        <begin position="44"/>
        <end position="64"/>
    </location>
</feature>
<reference evidence="2 3" key="1">
    <citation type="journal article" date="2012" name="J. Bacteriol.">
        <title>Genome sequence of cold-adapted Pseudomonas mandelii strain JR-1.</title>
        <authorList>
            <person name="Jang S.H."/>
            <person name="Kim J."/>
            <person name="Kim J."/>
            <person name="Hong S."/>
            <person name="Lee C."/>
        </authorList>
    </citation>
    <scope>NUCLEOTIDE SEQUENCE [LARGE SCALE GENOMIC DNA]</scope>
    <source>
        <strain evidence="2 3">JR-1</strain>
    </source>
</reference>
<proteinExistence type="predicted"/>
<dbReference type="HOGENOM" id="CLU_2864461_0_0_6"/>
<evidence type="ECO:0000313" key="2">
    <source>
        <dbReference type="EMBL" id="AHZ73007.1"/>
    </source>
</evidence>
<accession>A0A024EJL3</accession>
<dbReference type="KEGG" id="pman:OU5_5928"/>
<dbReference type="AlphaFoldDB" id="A0A024EJL3"/>
<sequence length="64" mass="7318">MREQGGQAIHGTTPRGTYLDDLSHILDDLHPQRQRRSIAWTPYPAHTALESTESQHEPHRPPEP</sequence>
<organism evidence="2 3">
    <name type="scientific">Pseudomonas mandelii JR-1</name>
    <dbReference type="NCBI Taxonomy" id="1147786"/>
    <lineage>
        <taxon>Bacteria</taxon>
        <taxon>Pseudomonadati</taxon>
        <taxon>Pseudomonadota</taxon>
        <taxon>Gammaproteobacteria</taxon>
        <taxon>Pseudomonadales</taxon>
        <taxon>Pseudomonadaceae</taxon>
        <taxon>Pseudomonas</taxon>
    </lineage>
</organism>
<protein>
    <submittedName>
        <fullName evidence="2">AraC family transcriptional regulator</fullName>
    </submittedName>
</protein>
<name>A0A024EJL3_9PSED</name>
<dbReference type="EMBL" id="CP005960">
    <property type="protein sequence ID" value="AHZ73007.1"/>
    <property type="molecule type" value="Genomic_DNA"/>
</dbReference>